<dbReference type="PROSITE" id="PS50848">
    <property type="entry name" value="START"/>
    <property type="match status" value="1"/>
</dbReference>
<gene>
    <name evidence="9" type="primary">LOC100376083</name>
</gene>
<evidence type="ECO:0000313" key="8">
    <source>
        <dbReference type="Proteomes" id="UP000694865"/>
    </source>
</evidence>
<feature type="domain" description="START" evidence="6">
    <location>
        <begin position="357"/>
        <end position="488"/>
    </location>
</feature>
<comment type="function">
    <text evidence="4">May be involved in the intracellular transport of sterols or other lipids. May bind cholesterol or other sterols.</text>
</comment>
<evidence type="ECO:0000256" key="1">
    <source>
        <dbReference type="ARBA" id="ARBA00022448"/>
    </source>
</evidence>
<dbReference type="PANTHER" id="PTHR46374:SF1">
    <property type="entry name" value="START DOMAIN-CONTAINING PROTEIN"/>
    <property type="match status" value="1"/>
</dbReference>
<dbReference type="RefSeq" id="XP_006824199.1">
    <property type="nucleotide sequence ID" value="XM_006824136.1"/>
</dbReference>
<evidence type="ECO:0000256" key="3">
    <source>
        <dbReference type="ARBA" id="ARBA00023121"/>
    </source>
</evidence>
<protein>
    <submittedName>
        <fullName evidence="9">Uncharacterized protein LOC100376083</fullName>
    </submittedName>
</protein>
<evidence type="ECO:0000313" key="9">
    <source>
        <dbReference type="RefSeq" id="XP_006824199.1"/>
    </source>
</evidence>
<dbReference type="SUPFAM" id="SSF55961">
    <property type="entry name" value="Bet v1-like"/>
    <property type="match status" value="1"/>
</dbReference>
<dbReference type="InterPro" id="IPR001846">
    <property type="entry name" value="VWF_type-D"/>
</dbReference>
<dbReference type="Proteomes" id="UP000694865">
    <property type="component" value="Unplaced"/>
</dbReference>
<dbReference type="PANTHER" id="PTHR46374">
    <property type="entry name" value="PROTEIN CBG07384"/>
    <property type="match status" value="1"/>
</dbReference>
<sequence length="514" mass="57961">MTKYIVVLVVFTIITILGNDVDGKSFQKREDDTVPDPDLTIQPLEEIMKSMNATTSSKRQMGQETRVAYVLYASCTNIAFWTIDFTDRFEGGQMFIKVYTDPNLVPNDWTAVSQNMFFRYMDHATFTITIGPYDPCTNVTIITELVKSGETKRLGSFSIQTECPCKSGNGHGDPHYTTYGDKKIDFNGPCSYILTDTCQEAEHSLKLVVKHESVSASVRRIESATVYADGHVVNLMNNGDISVDGQLRNGTTFMTDDLAVGTLTVRERTKMMIFSLTGKWWIEWKCNPKTHRNSLDVDINSDSVLIRKMCGLFGPKYPPGEKHAFKGYELPDGSVTMDIKELGNSWVEENSYKTDFIFNASPKNVYDFTRDMGLLQKLNNNIEETQILEMMDDMAVTRFVLASQLMGLVSPREFINVVSWKEIPEQNAYTVYNNNVEHASYPIVPEFVRGTTYPSGRLLYPVEGEPNKCRVIGFSQSDIKLSPQTLVDKFAPGMIIGHIKKTMKLINTGQLCKA</sequence>
<evidence type="ECO:0000256" key="5">
    <source>
        <dbReference type="SAM" id="SignalP"/>
    </source>
</evidence>
<feature type="chain" id="PRO_5045317500" evidence="5">
    <location>
        <begin position="24"/>
        <end position="514"/>
    </location>
</feature>
<dbReference type="Pfam" id="PF01852">
    <property type="entry name" value="START"/>
    <property type="match status" value="1"/>
</dbReference>
<evidence type="ECO:0000259" key="7">
    <source>
        <dbReference type="PROSITE" id="PS51233"/>
    </source>
</evidence>
<evidence type="ECO:0000259" key="6">
    <source>
        <dbReference type="PROSITE" id="PS50848"/>
    </source>
</evidence>
<name>A0ABM0MW08_SACKO</name>
<evidence type="ECO:0000256" key="2">
    <source>
        <dbReference type="ARBA" id="ARBA00023055"/>
    </source>
</evidence>
<evidence type="ECO:0000256" key="4">
    <source>
        <dbReference type="ARBA" id="ARBA00024750"/>
    </source>
</evidence>
<dbReference type="Pfam" id="PF00094">
    <property type="entry name" value="VWD"/>
    <property type="match status" value="1"/>
</dbReference>
<proteinExistence type="predicted"/>
<dbReference type="InterPro" id="IPR023393">
    <property type="entry name" value="START-like_dom_sf"/>
</dbReference>
<dbReference type="InterPro" id="IPR043556">
    <property type="entry name" value="StARD5/6"/>
</dbReference>
<feature type="domain" description="VWFD" evidence="7">
    <location>
        <begin position="166"/>
        <end position="355"/>
    </location>
</feature>
<dbReference type="InterPro" id="IPR002913">
    <property type="entry name" value="START_lipid-bd_dom"/>
</dbReference>
<keyword evidence="1" id="KW-0813">Transport</keyword>
<keyword evidence="5" id="KW-0732">Signal</keyword>
<keyword evidence="3" id="KW-0446">Lipid-binding</keyword>
<keyword evidence="2" id="KW-0445">Lipid transport</keyword>
<accession>A0ABM0MW08</accession>
<dbReference type="GeneID" id="100376083"/>
<organism evidence="8 9">
    <name type="scientific">Saccoglossus kowalevskii</name>
    <name type="common">Acorn worm</name>
    <dbReference type="NCBI Taxonomy" id="10224"/>
    <lineage>
        <taxon>Eukaryota</taxon>
        <taxon>Metazoa</taxon>
        <taxon>Hemichordata</taxon>
        <taxon>Enteropneusta</taxon>
        <taxon>Harrimaniidae</taxon>
        <taxon>Saccoglossus</taxon>
    </lineage>
</organism>
<dbReference type="Gene3D" id="3.30.530.20">
    <property type="match status" value="1"/>
</dbReference>
<keyword evidence="8" id="KW-1185">Reference proteome</keyword>
<dbReference type="PROSITE" id="PS51233">
    <property type="entry name" value="VWFD"/>
    <property type="match status" value="1"/>
</dbReference>
<feature type="signal peptide" evidence="5">
    <location>
        <begin position="1"/>
        <end position="23"/>
    </location>
</feature>
<reference evidence="9" key="1">
    <citation type="submission" date="2025-08" db="UniProtKB">
        <authorList>
            <consortium name="RefSeq"/>
        </authorList>
    </citation>
    <scope>IDENTIFICATION</scope>
    <source>
        <tissue evidence="9">Testes</tissue>
    </source>
</reference>